<dbReference type="EMBL" id="PNBA02000012">
    <property type="protein sequence ID" value="KAG6405111.1"/>
    <property type="molecule type" value="Genomic_DNA"/>
</dbReference>
<evidence type="ECO:0000256" key="8">
    <source>
        <dbReference type="SAM" id="MobiDB-lite"/>
    </source>
</evidence>
<dbReference type="GO" id="GO:0004672">
    <property type="term" value="F:protein kinase activity"/>
    <property type="evidence" value="ECO:0007669"/>
    <property type="project" value="InterPro"/>
</dbReference>
<keyword evidence="5 9" id="KW-1133">Transmembrane helix</keyword>
<evidence type="ECO:0000256" key="2">
    <source>
        <dbReference type="ARBA" id="ARBA00022692"/>
    </source>
</evidence>
<sequence>MAGRWTTCGMQFFCSALLVIALEIHGCLSLNSEGLALFHFRAKLDFDPFGALANWNPDDCDPCMWSGIECVDGNVVLLDLNGHDLEGVLAPELGNLNHLRFLVSFTTAFRQADLALEHHRSLDYDLLLTSLEVLDLRDNNLSGPLPAELGKLRSLKRLLLCNNRFEGSMPVEIEKLSLLTDLQLDCIFTTSDASGIGCTNRKFGHCILQNSKQPKKSDSARTPMKRSVPHYLNLLPQFSFGSELPETHADDIYNNLTDPPEQRFIQNTYEEGNTVRRILFEQSTNLVALPPDITSLTPLVPAATLPSRSSGSFPAVPKVSPPIPSPPLGQEDKPPDTTSGHSGRSLIFIIGISAAIFFLILLAIMFIVSRSKAAKTIVPWKTGLSGQLQKAFVTGVPKLNRPELETACEDFSNIITTIDGVSTLYKGTLSSGVEICVASTAIASTSAWSKHAEFAFRKKIDSLSRVNHKNFVNLLGYCEENKPFTRMMVFEYAPNGTLFEHLHVEEYEHLDWEARMRIIMGTAYCLLYMHELNPPLAVSNLNSNEILLTDDYAAKISDVAFWEELITKSKKAPAAENESEHSLLPPLADVDTNVYSFGILLLEIISGRLPYSKENGDLLNWASQHLNEQSIKNLVDPALESVKDKELEVLCEVIQMCTQQEARTRPTMKEAIQILRQVLEISPEAAYPRLSPLWWAELEILSQEAA</sequence>
<dbReference type="InterPro" id="IPR000719">
    <property type="entry name" value="Prot_kinase_dom"/>
</dbReference>
<dbReference type="GO" id="GO:0012505">
    <property type="term" value="C:endomembrane system"/>
    <property type="evidence" value="ECO:0007669"/>
    <property type="project" value="UniProtKB-SubCell"/>
</dbReference>
<dbReference type="AlphaFoldDB" id="A0A8X8X1F2"/>
<name>A0A8X8X1F2_SALSN</name>
<dbReference type="Proteomes" id="UP000298416">
    <property type="component" value="Unassembled WGS sequence"/>
</dbReference>
<keyword evidence="6 9" id="KW-0472">Membrane</keyword>
<evidence type="ECO:0000313" key="13">
    <source>
        <dbReference type="Proteomes" id="UP000298416"/>
    </source>
</evidence>
<dbReference type="Pfam" id="PF07714">
    <property type="entry name" value="PK_Tyr_Ser-Thr"/>
    <property type="match status" value="1"/>
</dbReference>
<dbReference type="InterPro" id="IPR001611">
    <property type="entry name" value="Leu-rich_rpt"/>
</dbReference>
<keyword evidence="13" id="KW-1185">Reference proteome</keyword>
<evidence type="ECO:0000256" key="7">
    <source>
        <dbReference type="ARBA" id="ARBA00046288"/>
    </source>
</evidence>
<evidence type="ECO:0000259" key="11">
    <source>
        <dbReference type="PROSITE" id="PS50011"/>
    </source>
</evidence>
<dbReference type="Gene3D" id="1.10.510.10">
    <property type="entry name" value="Transferase(Phosphotransferase) domain 1"/>
    <property type="match status" value="1"/>
</dbReference>
<dbReference type="PROSITE" id="PS50011">
    <property type="entry name" value="PROTEIN_KINASE_DOM"/>
    <property type="match status" value="1"/>
</dbReference>
<proteinExistence type="predicted"/>
<evidence type="ECO:0000313" key="12">
    <source>
        <dbReference type="EMBL" id="KAG6405111.1"/>
    </source>
</evidence>
<dbReference type="Pfam" id="PF00560">
    <property type="entry name" value="LRR_1"/>
    <property type="match status" value="1"/>
</dbReference>
<feature type="domain" description="Protein kinase" evidence="11">
    <location>
        <begin position="418"/>
        <end position="679"/>
    </location>
</feature>
<dbReference type="SUPFAM" id="SSF56112">
    <property type="entry name" value="Protein kinase-like (PK-like)"/>
    <property type="match status" value="1"/>
</dbReference>
<dbReference type="Gene3D" id="3.30.200.20">
    <property type="entry name" value="Phosphorylase Kinase, domain 1"/>
    <property type="match status" value="1"/>
</dbReference>
<keyword evidence="1" id="KW-0433">Leucine-rich repeat</keyword>
<feature type="chain" id="PRO_5036457815" description="Protein kinase domain-containing protein" evidence="10">
    <location>
        <begin position="30"/>
        <end position="706"/>
    </location>
</feature>
<keyword evidence="4" id="KW-0677">Repeat</keyword>
<dbReference type="FunFam" id="3.30.200.20:FF:000489">
    <property type="entry name" value="Inactive receptor-like serine/threonine-protein kinase"/>
    <property type="match status" value="1"/>
</dbReference>
<dbReference type="InterPro" id="IPR032675">
    <property type="entry name" value="LRR_dom_sf"/>
</dbReference>
<reference evidence="12" key="1">
    <citation type="submission" date="2018-01" db="EMBL/GenBank/DDBJ databases">
        <authorList>
            <person name="Mao J.F."/>
        </authorList>
    </citation>
    <scope>NUCLEOTIDE SEQUENCE</scope>
    <source>
        <strain evidence="12">Huo1</strain>
        <tissue evidence="12">Leaf</tissue>
    </source>
</reference>
<dbReference type="InterPro" id="IPR013210">
    <property type="entry name" value="LRR_N_plant-typ"/>
</dbReference>
<feature type="region of interest" description="Disordered" evidence="8">
    <location>
        <begin position="308"/>
        <end position="339"/>
    </location>
</feature>
<evidence type="ECO:0000256" key="3">
    <source>
        <dbReference type="ARBA" id="ARBA00022729"/>
    </source>
</evidence>
<evidence type="ECO:0000256" key="9">
    <source>
        <dbReference type="SAM" id="Phobius"/>
    </source>
</evidence>
<dbReference type="Pfam" id="PF08263">
    <property type="entry name" value="LRRNT_2"/>
    <property type="match status" value="1"/>
</dbReference>
<dbReference type="PANTHER" id="PTHR46084:SF1">
    <property type="entry name" value="PROTEIN MALE DISCOVERER 2"/>
    <property type="match status" value="1"/>
</dbReference>
<gene>
    <name evidence="12" type="ORF">SASPL_132693</name>
</gene>
<comment type="subcellular location">
    <subcellularLocation>
        <location evidence="7">Endomembrane system</location>
        <topology evidence="7">Single-pass type I membrane protein</topology>
    </subcellularLocation>
</comment>
<dbReference type="PANTHER" id="PTHR46084">
    <property type="entry name" value="PROTEIN MALE DISCOVERER 2"/>
    <property type="match status" value="1"/>
</dbReference>
<keyword evidence="2 9" id="KW-0812">Transmembrane</keyword>
<dbReference type="GO" id="GO:0005524">
    <property type="term" value="F:ATP binding"/>
    <property type="evidence" value="ECO:0007669"/>
    <property type="project" value="InterPro"/>
</dbReference>
<dbReference type="InterPro" id="IPR011009">
    <property type="entry name" value="Kinase-like_dom_sf"/>
</dbReference>
<dbReference type="InterPro" id="IPR001245">
    <property type="entry name" value="Ser-Thr/Tyr_kinase_cat_dom"/>
</dbReference>
<dbReference type="SUPFAM" id="SSF52058">
    <property type="entry name" value="L domain-like"/>
    <property type="match status" value="1"/>
</dbReference>
<protein>
    <recommendedName>
        <fullName evidence="11">Protein kinase domain-containing protein</fullName>
    </recommendedName>
</protein>
<evidence type="ECO:0000256" key="10">
    <source>
        <dbReference type="SAM" id="SignalP"/>
    </source>
</evidence>
<comment type="caution">
    <text evidence="12">The sequence shown here is derived from an EMBL/GenBank/DDBJ whole genome shotgun (WGS) entry which is preliminary data.</text>
</comment>
<evidence type="ECO:0000256" key="1">
    <source>
        <dbReference type="ARBA" id="ARBA00022614"/>
    </source>
</evidence>
<feature type="transmembrane region" description="Helical" evidence="9">
    <location>
        <begin position="346"/>
        <end position="368"/>
    </location>
</feature>
<accession>A0A8X8X1F2</accession>
<dbReference type="Gene3D" id="3.80.10.10">
    <property type="entry name" value="Ribonuclease Inhibitor"/>
    <property type="match status" value="1"/>
</dbReference>
<reference evidence="12" key="2">
    <citation type="submission" date="2020-08" db="EMBL/GenBank/DDBJ databases">
        <title>Plant Genome Project.</title>
        <authorList>
            <person name="Zhang R.-G."/>
        </authorList>
    </citation>
    <scope>NUCLEOTIDE SEQUENCE</scope>
    <source>
        <strain evidence="12">Huo1</strain>
        <tissue evidence="12">Leaf</tissue>
    </source>
</reference>
<evidence type="ECO:0000256" key="5">
    <source>
        <dbReference type="ARBA" id="ARBA00022989"/>
    </source>
</evidence>
<evidence type="ECO:0000256" key="4">
    <source>
        <dbReference type="ARBA" id="ARBA00022737"/>
    </source>
</evidence>
<evidence type="ECO:0000256" key="6">
    <source>
        <dbReference type="ARBA" id="ARBA00023136"/>
    </source>
</evidence>
<organism evidence="12">
    <name type="scientific">Salvia splendens</name>
    <name type="common">Scarlet sage</name>
    <dbReference type="NCBI Taxonomy" id="180675"/>
    <lineage>
        <taxon>Eukaryota</taxon>
        <taxon>Viridiplantae</taxon>
        <taxon>Streptophyta</taxon>
        <taxon>Embryophyta</taxon>
        <taxon>Tracheophyta</taxon>
        <taxon>Spermatophyta</taxon>
        <taxon>Magnoliopsida</taxon>
        <taxon>eudicotyledons</taxon>
        <taxon>Gunneridae</taxon>
        <taxon>Pentapetalae</taxon>
        <taxon>asterids</taxon>
        <taxon>lamiids</taxon>
        <taxon>Lamiales</taxon>
        <taxon>Lamiaceae</taxon>
        <taxon>Nepetoideae</taxon>
        <taxon>Mentheae</taxon>
        <taxon>Salviinae</taxon>
        <taxon>Salvia</taxon>
        <taxon>Salvia subgen. Calosphace</taxon>
        <taxon>core Calosphace</taxon>
    </lineage>
</organism>
<keyword evidence="3 10" id="KW-0732">Signal</keyword>
<feature type="signal peptide" evidence="10">
    <location>
        <begin position="1"/>
        <end position="29"/>
    </location>
</feature>